<keyword evidence="2" id="KW-1185">Reference proteome</keyword>
<accession>A0ACC1QF10</accession>
<evidence type="ECO:0000313" key="2">
    <source>
        <dbReference type="Proteomes" id="UP001148737"/>
    </source>
</evidence>
<gene>
    <name evidence="1" type="ORF">NLG97_g9882</name>
</gene>
<protein>
    <submittedName>
        <fullName evidence="1">Uncharacterized protein</fullName>
    </submittedName>
</protein>
<organism evidence="1 2">
    <name type="scientific">Lecanicillium saksenae</name>
    <dbReference type="NCBI Taxonomy" id="468837"/>
    <lineage>
        <taxon>Eukaryota</taxon>
        <taxon>Fungi</taxon>
        <taxon>Dikarya</taxon>
        <taxon>Ascomycota</taxon>
        <taxon>Pezizomycotina</taxon>
        <taxon>Sordariomycetes</taxon>
        <taxon>Hypocreomycetidae</taxon>
        <taxon>Hypocreales</taxon>
        <taxon>Cordycipitaceae</taxon>
        <taxon>Lecanicillium</taxon>
    </lineage>
</organism>
<dbReference type="Proteomes" id="UP001148737">
    <property type="component" value="Unassembled WGS sequence"/>
</dbReference>
<name>A0ACC1QF10_9HYPO</name>
<reference evidence="1" key="1">
    <citation type="submission" date="2022-07" db="EMBL/GenBank/DDBJ databases">
        <title>Genome Sequence of Lecanicillium saksenae.</title>
        <authorList>
            <person name="Buettner E."/>
        </authorList>
    </citation>
    <scope>NUCLEOTIDE SEQUENCE</scope>
    <source>
        <strain evidence="1">VT-O1</strain>
    </source>
</reference>
<sequence length="270" mass="29181">MQNTRPASAAAATQPSPPRDATVASRDEPRHALHSEQLARFSQGDEHSKSTPRTAGSAVQDGVDSLAAQIGSLGIAATVEDDASPIPPRIVRESGEPAEDVQFCPGSRVVKHASTWYYIAAIPECSGVTVVCTRCYQDYIGPTALADKWTSLVSEDGVSVMCNFHMARLKEILWPQAVAAGSMFEMNAYLKRSVDFQPCPGEKAITGVEGTTWYGLLGGEIQGFSVCETCYEKYVAGTAFDDKFAGYQEKPEEHTWMCHMRGDTTALSSD</sequence>
<comment type="caution">
    <text evidence="1">The sequence shown here is derived from an EMBL/GenBank/DDBJ whole genome shotgun (WGS) entry which is preliminary data.</text>
</comment>
<evidence type="ECO:0000313" key="1">
    <source>
        <dbReference type="EMBL" id="KAJ3474358.1"/>
    </source>
</evidence>
<dbReference type="EMBL" id="JANAKD010002205">
    <property type="protein sequence ID" value="KAJ3474358.1"/>
    <property type="molecule type" value="Genomic_DNA"/>
</dbReference>
<proteinExistence type="predicted"/>